<feature type="transmembrane region" description="Helical" evidence="6">
    <location>
        <begin position="128"/>
        <end position="149"/>
    </location>
</feature>
<keyword evidence="3" id="KW-0050">Antiport</keyword>
<evidence type="ECO:0000256" key="3">
    <source>
        <dbReference type="ARBA" id="ARBA00022449"/>
    </source>
</evidence>
<dbReference type="GO" id="GO:0015386">
    <property type="term" value="F:potassium:proton antiporter activity"/>
    <property type="evidence" value="ECO:0007669"/>
    <property type="project" value="TreeGrafter"/>
</dbReference>
<feature type="compositionally biased region" description="Polar residues" evidence="5">
    <location>
        <begin position="285"/>
        <end position="302"/>
    </location>
</feature>
<feature type="transmembrane region" description="Helical" evidence="6">
    <location>
        <begin position="35"/>
        <end position="56"/>
    </location>
</feature>
<dbReference type="GO" id="GO:0051453">
    <property type="term" value="P:regulation of intracellular pH"/>
    <property type="evidence" value="ECO:0007669"/>
    <property type="project" value="TreeGrafter"/>
</dbReference>
<evidence type="ECO:0000313" key="8">
    <source>
        <dbReference type="WBParaSite" id="jg13409"/>
    </source>
</evidence>
<dbReference type="Proteomes" id="UP000887574">
    <property type="component" value="Unplaced"/>
</dbReference>
<keyword evidence="4" id="KW-0406">Ion transport</keyword>
<dbReference type="GO" id="GO:0012505">
    <property type="term" value="C:endomembrane system"/>
    <property type="evidence" value="ECO:0007669"/>
    <property type="project" value="UniProtKB-SubCell"/>
</dbReference>
<protein>
    <submittedName>
        <fullName evidence="8">Sodium/hydrogen exchanger</fullName>
    </submittedName>
</protein>
<reference evidence="8" key="1">
    <citation type="submission" date="2022-11" db="UniProtKB">
        <authorList>
            <consortium name="WormBaseParasite"/>
        </authorList>
    </citation>
    <scope>IDENTIFICATION</scope>
</reference>
<feature type="compositionally biased region" description="Basic residues" evidence="5">
    <location>
        <begin position="166"/>
        <end position="187"/>
    </location>
</feature>
<dbReference type="PANTHER" id="PTHR10110:SF191">
    <property type="entry name" value="SODIUM_HYDROGEN EXCHANGER 8"/>
    <property type="match status" value="1"/>
</dbReference>
<name>A0A915CY74_9BILA</name>
<evidence type="ECO:0000256" key="6">
    <source>
        <dbReference type="SAM" id="Phobius"/>
    </source>
</evidence>
<evidence type="ECO:0000256" key="1">
    <source>
        <dbReference type="ARBA" id="ARBA00004127"/>
    </source>
</evidence>
<dbReference type="GO" id="GO:0016020">
    <property type="term" value="C:membrane"/>
    <property type="evidence" value="ECO:0007669"/>
    <property type="project" value="InterPro"/>
</dbReference>
<sequence>MAILFCAITMSQYTHFNISPITQITMRQTFRTISFVAETCTFAYLGLALFTIKLVFHPVFLVWGIILLFASRAASIFPLSYLVNKCRRVQISLKNQIIMWFSGMRGAVAFALALHMCQNVMSEETKGVILTSTLFIVLFTIVFMGGTALPMIKVLSELFPEEPSSKVHKKRKSRRSRRKTLASRRKNSPVILSKTQEMVLFDNSEHFTECEESDGSRRRTMPERKNIFTALNESVVRPFFVRKFTQQEKQENKQKLRHIAFEAMKSNNPNAGNESSSEAEEVFFQSANNSVSESHSTPLLPV</sequence>
<keyword evidence="6" id="KW-1133">Transmembrane helix</keyword>
<keyword evidence="6" id="KW-0812">Transmembrane</keyword>
<keyword evidence="6" id="KW-0472">Membrane</keyword>
<feature type="transmembrane region" description="Helical" evidence="6">
    <location>
        <begin position="62"/>
        <end position="84"/>
    </location>
</feature>
<comment type="subcellular location">
    <subcellularLocation>
        <location evidence="1">Endomembrane system</location>
        <topology evidence="1">Multi-pass membrane protein</topology>
    </subcellularLocation>
</comment>
<dbReference type="AlphaFoldDB" id="A0A915CY74"/>
<keyword evidence="7" id="KW-1185">Reference proteome</keyword>
<dbReference type="GO" id="GO:0015385">
    <property type="term" value="F:sodium:proton antiporter activity"/>
    <property type="evidence" value="ECO:0007669"/>
    <property type="project" value="InterPro"/>
</dbReference>
<feature type="region of interest" description="Disordered" evidence="5">
    <location>
        <begin position="165"/>
        <end position="187"/>
    </location>
</feature>
<proteinExistence type="predicted"/>
<evidence type="ECO:0000256" key="5">
    <source>
        <dbReference type="SAM" id="MobiDB-lite"/>
    </source>
</evidence>
<dbReference type="InterPro" id="IPR018422">
    <property type="entry name" value="Cation/H_exchanger_CPA1"/>
</dbReference>
<evidence type="ECO:0000256" key="4">
    <source>
        <dbReference type="ARBA" id="ARBA00023065"/>
    </source>
</evidence>
<dbReference type="PANTHER" id="PTHR10110">
    <property type="entry name" value="SODIUM/HYDROGEN EXCHANGER"/>
    <property type="match status" value="1"/>
</dbReference>
<evidence type="ECO:0000256" key="2">
    <source>
        <dbReference type="ARBA" id="ARBA00022448"/>
    </source>
</evidence>
<dbReference type="WBParaSite" id="jg13409">
    <property type="protein sequence ID" value="jg13409"/>
    <property type="gene ID" value="jg13409"/>
</dbReference>
<organism evidence="7 8">
    <name type="scientific">Ditylenchus dipsaci</name>
    <dbReference type="NCBI Taxonomy" id="166011"/>
    <lineage>
        <taxon>Eukaryota</taxon>
        <taxon>Metazoa</taxon>
        <taxon>Ecdysozoa</taxon>
        <taxon>Nematoda</taxon>
        <taxon>Chromadorea</taxon>
        <taxon>Rhabditida</taxon>
        <taxon>Tylenchina</taxon>
        <taxon>Tylenchomorpha</taxon>
        <taxon>Sphaerularioidea</taxon>
        <taxon>Anguinidae</taxon>
        <taxon>Anguininae</taxon>
        <taxon>Ditylenchus</taxon>
    </lineage>
</organism>
<keyword evidence="2" id="KW-0813">Transport</keyword>
<feature type="compositionally biased region" description="Low complexity" evidence="5">
    <location>
        <begin position="266"/>
        <end position="276"/>
    </location>
</feature>
<accession>A0A915CY74</accession>
<evidence type="ECO:0000313" key="7">
    <source>
        <dbReference type="Proteomes" id="UP000887574"/>
    </source>
</evidence>
<feature type="region of interest" description="Disordered" evidence="5">
    <location>
        <begin position="266"/>
        <end position="302"/>
    </location>
</feature>